<dbReference type="PANTHER" id="PTHR45979:SF30">
    <property type="entry name" value="NUCLEOTIDYLTRANSFERASE"/>
    <property type="match status" value="1"/>
</dbReference>
<reference evidence="2" key="1">
    <citation type="submission" date="2022-04" db="EMBL/GenBank/DDBJ databases">
        <title>Carnegiea gigantea Genome sequencing and assembly v2.</title>
        <authorList>
            <person name="Copetti D."/>
            <person name="Sanderson M.J."/>
            <person name="Burquez A."/>
            <person name="Wojciechowski M.F."/>
        </authorList>
    </citation>
    <scope>NUCLEOTIDE SEQUENCE</scope>
    <source>
        <strain evidence="2">SGP5-SGP5p</strain>
        <tissue evidence="2">Aerial part</tissue>
    </source>
</reference>
<comment type="caution">
    <text evidence="2">The sequence shown here is derived from an EMBL/GenBank/DDBJ whole genome shotgun (WGS) entry which is preliminary data.</text>
</comment>
<dbReference type="EMBL" id="JAKOGI010000137">
    <property type="protein sequence ID" value="KAJ8442680.1"/>
    <property type="molecule type" value="Genomic_DNA"/>
</dbReference>
<dbReference type="AlphaFoldDB" id="A0A9Q1QJQ5"/>
<dbReference type="Gene3D" id="3.30.460.10">
    <property type="entry name" value="Beta Polymerase, domain 2"/>
    <property type="match status" value="1"/>
</dbReference>
<organism evidence="2 3">
    <name type="scientific">Carnegiea gigantea</name>
    <dbReference type="NCBI Taxonomy" id="171969"/>
    <lineage>
        <taxon>Eukaryota</taxon>
        <taxon>Viridiplantae</taxon>
        <taxon>Streptophyta</taxon>
        <taxon>Embryophyta</taxon>
        <taxon>Tracheophyta</taxon>
        <taxon>Spermatophyta</taxon>
        <taxon>Magnoliopsida</taxon>
        <taxon>eudicotyledons</taxon>
        <taxon>Gunneridae</taxon>
        <taxon>Pentapetalae</taxon>
        <taxon>Caryophyllales</taxon>
        <taxon>Cactineae</taxon>
        <taxon>Cactaceae</taxon>
        <taxon>Cactoideae</taxon>
        <taxon>Echinocereeae</taxon>
        <taxon>Carnegiea</taxon>
    </lineage>
</organism>
<evidence type="ECO:0000313" key="3">
    <source>
        <dbReference type="Proteomes" id="UP001153076"/>
    </source>
</evidence>
<sequence>MGGITEGSASNYLAEHFLLLHCRDKCQTPGGAKVRCFLDVMDVQDSYCSLALTYTSSSSPLRCSSSLHPLSLGAERWQVGEKTTKQILSVIQPTTDSENRRREIIEYLQTLIEDSFGIKVFPFGSVPLKTYLPHGDVDLTAVSHCDTGQDLASDIHNLLRMEMTINTEIQVRDVVYVPAQKPLDQERNTYCFFPGEGWEEG</sequence>
<dbReference type="Proteomes" id="UP001153076">
    <property type="component" value="Unassembled WGS sequence"/>
</dbReference>
<dbReference type="Pfam" id="PF22600">
    <property type="entry name" value="MTPAP-like_central"/>
    <property type="match status" value="1"/>
</dbReference>
<gene>
    <name evidence="2" type="ORF">Cgig2_003724</name>
</gene>
<feature type="domain" description="Poly(A) RNA polymerase mitochondrial-like central palm" evidence="1">
    <location>
        <begin position="83"/>
        <end position="182"/>
    </location>
</feature>
<dbReference type="OrthoDB" id="273917at2759"/>
<protein>
    <recommendedName>
        <fullName evidence="1">Poly(A) RNA polymerase mitochondrial-like central palm domain-containing protein</fullName>
    </recommendedName>
</protein>
<accession>A0A9Q1QJQ5</accession>
<dbReference type="InterPro" id="IPR054708">
    <property type="entry name" value="MTPAP-like_central"/>
</dbReference>
<evidence type="ECO:0000313" key="2">
    <source>
        <dbReference type="EMBL" id="KAJ8442680.1"/>
    </source>
</evidence>
<dbReference type="InterPro" id="IPR058921">
    <property type="entry name" value="PAP/OAS1-rel"/>
</dbReference>
<name>A0A9Q1QJQ5_9CARY</name>
<evidence type="ECO:0000259" key="1">
    <source>
        <dbReference type="Pfam" id="PF22600"/>
    </source>
</evidence>
<proteinExistence type="predicted"/>
<keyword evidence="3" id="KW-1185">Reference proteome</keyword>
<dbReference type="SUPFAM" id="SSF81301">
    <property type="entry name" value="Nucleotidyltransferase"/>
    <property type="match status" value="1"/>
</dbReference>
<dbReference type="InterPro" id="IPR043519">
    <property type="entry name" value="NT_sf"/>
</dbReference>
<dbReference type="PANTHER" id="PTHR45979">
    <property type="entry name" value="PAP/OAS1 SUBSTRATE-BINDING DOMAIN SUPERFAMILY"/>
    <property type="match status" value="1"/>
</dbReference>